<accession>A0A1G9LPY1</accession>
<feature type="compositionally biased region" description="Polar residues" evidence="1">
    <location>
        <begin position="289"/>
        <end position="302"/>
    </location>
</feature>
<proteinExistence type="predicted"/>
<dbReference type="Proteomes" id="UP000199350">
    <property type="component" value="Chromosome I"/>
</dbReference>
<feature type="region of interest" description="Disordered" evidence="1">
    <location>
        <begin position="258"/>
        <end position="329"/>
    </location>
</feature>
<dbReference type="EMBL" id="LT629700">
    <property type="protein sequence ID" value="SDL63867.1"/>
    <property type="molecule type" value="Genomic_DNA"/>
</dbReference>
<feature type="compositionally biased region" description="Basic residues" evidence="1">
    <location>
        <begin position="318"/>
        <end position="329"/>
    </location>
</feature>
<sequence length="329" mass="34762">MNGSTVYPLAPSAWGAAEEIPVDNVVQAFVVSDTPSVYGTSYINVHLEPDPLTGGWRVRSGDSVIGGIAASHRSRFTPLERVHGSGLVPATLAGVRLDPALGRFAVDVFLPPALVSVPRNNAPTGAVVLPPGDMFVVDTSAGEFTGGELDMRSPGQWLVGLTVLGDAVVATLDGRVLGTFSDQDNTVLSAFVGEETVFARAHIVDGMVGLDVSEPSPDPDVVPPLTIPADEPKRAWTVTTFPDGTWSITVERNAAVDADDISTPTAHSRPVSSPTADGATTAPAPSVDFTPTTSFRASSATYLTEMEKLRLRREHQGRSRGGRHRRRHP</sequence>
<dbReference type="AlphaFoldDB" id="A0A1G9LPY1"/>
<protein>
    <submittedName>
        <fullName evidence="2">Uncharacterized protein</fullName>
    </submittedName>
</protein>
<dbReference type="STRING" id="38302.SAMN04488535_0257"/>
<evidence type="ECO:0000313" key="3">
    <source>
        <dbReference type="Proteomes" id="UP000199350"/>
    </source>
</evidence>
<organism evidence="2 3">
    <name type="scientific">Corynebacterium mycetoides</name>
    <dbReference type="NCBI Taxonomy" id="38302"/>
    <lineage>
        <taxon>Bacteria</taxon>
        <taxon>Bacillati</taxon>
        <taxon>Actinomycetota</taxon>
        <taxon>Actinomycetes</taxon>
        <taxon>Mycobacteriales</taxon>
        <taxon>Corynebacteriaceae</taxon>
        <taxon>Corynebacterium</taxon>
    </lineage>
</organism>
<feature type="compositionally biased region" description="Low complexity" evidence="1">
    <location>
        <begin position="272"/>
        <end position="286"/>
    </location>
</feature>
<keyword evidence="3" id="KW-1185">Reference proteome</keyword>
<dbReference type="RefSeq" id="WP_092147729.1">
    <property type="nucleotide sequence ID" value="NZ_LT629700.1"/>
</dbReference>
<name>A0A1G9LPY1_9CORY</name>
<evidence type="ECO:0000313" key="2">
    <source>
        <dbReference type="EMBL" id="SDL63867.1"/>
    </source>
</evidence>
<dbReference type="OrthoDB" id="4396299at2"/>
<reference evidence="3" key="1">
    <citation type="submission" date="2016-10" db="EMBL/GenBank/DDBJ databases">
        <authorList>
            <person name="Varghese N."/>
            <person name="Submissions S."/>
        </authorList>
    </citation>
    <scope>NUCLEOTIDE SEQUENCE [LARGE SCALE GENOMIC DNA]</scope>
    <source>
        <strain evidence="3">DSM 20632</strain>
    </source>
</reference>
<feature type="compositionally biased region" description="Basic and acidic residues" evidence="1">
    <location>
        <begin position="305"/>
        <end position="317"/>
    </location>
</feature>
<gene>
    <name evidence="2" type="ORF">SAMN04488535_0257</name>
</gene>
<evidence type="ECO:0000256" key="1">
    <source>
        <dbReference type="SAM" id="MobiDB-lite"/>
    </source>
</evidence>